<dbReference type="Gene3D" id="1.20.5.1160">
    <property type="entry name" value="Vasodilator-stimulated phosphoprotein"/>
    <property type="match status" value="1"/>
</dbReference>
<dbReference type="PROSITE" id="PS51841">
    <property type="entry name" value="LTD"/>
    <property type="match status" value="1"/>
</dbReference>
<dbReference type="GO" id="GO:0005200">
    <property type="term" value="F:structural constituent of cytoskeleton"/>
    <property type="evidence" value="ECO:0007669"/>
    <property type="project" value="TreeGrafter"/>
</dbReference>
<feature type="domain" description="IF rod" evidence="9">
    <location>
        <begin position="104"/>
        <end position="486"/>
    </location>
</feature>
<dbReference type="InterPro" id="IPR001322">
    <property type="entry name" value="Lamin_tail_dom"/>
</dbReference>
<evidence type="ECO:0000256" key="1">
    <source>
        <dbReference type="ARBA" id="ARBA00004123"/>
    </source>
</evidence>
<reference evidence="10 11" key="1">
    <citation type="submission" date="2017-06" db="EMBL/GenBank/DDBJ databases">
        <title>A platform for efficient transgenesis in Macrostomum lignano, a flatworm model organism for stem cell research.</title>
        <authorList>
            <person name="Berezikov E."/>
        </authorList>
    </citation>
    <scope>NUCLEOTIDE SEQUENCE [LARGE SCALE GENOMIC DNA]</scope>
    <source>
        <strain evidence="10">DV1</strain>
        <tissue evidence="10">Whole organism</tissue>
    </source>
</reference>
<dbReference type="SMART" id="SM01391">
    <property type="entry name" value="Filament"/>
    <property type="match status" value="1"/>
</dbReference>
<feature type="region of interest" description="Disordered" evidence="7">
    <location>
        <begin position="1"/>
        <end position="96"/>
    </location>
</feature>
<name>A0A267EIU1_9PLAT</name>
<dbReference type="GO" id="GO:0005882">
    <property type="term" value="C:intermediate filament"/>
    <property type="evidence" value="ECO:0007669"/>
    <property type="project" value="UniProtKB-KW"/>
</dbReference>
<dbReference type="GO" id="GO:0031507">
    <property type="term" value="P:heterochromatin formation"/>
    <property type="evidence" value="ECO:0007669"/>
    <property type="project" value="TreeGrafter"/>
</dbReference>
<evidence type="ECO:0000256" key="5">
    <source>
        <dbReference type="RuleBase" id="RU000685"/>
    </source>
</evidence>
<evidence type="ECO:0000313" key="10">
    <source>
        <dbReference type="EMBL" id="PAA61421.1"/>
    </source>
</evidence>
<dbReference type="OrthoDB" id="102442at2759"/>
<feature type="domain" description="LTD" evidence="8">
    <location>
        <begin position="521"/>
        <end position="641"/>
    </location>
</feature>
<dbReference type="Proteomes" id="UP000215902">
    <property type="component" value="Unassembled WGS sequence"/>
</dbReference>
<dbReference type="InterPro" id="IPR036415">
    <property type="entry name" value="Lamin_tail_dom_sf"/>
</dbReference>
<dbReference type="SUPFAM" id="SSF74853">
    <property type="entry name" value="Lamin A/C globular tail domain"/>
    <property type="match status" value="1"/>
</dbReference>
<evidence type="ECO:0000259" key="8">
    <source>
        <dbReference type="PROSITE" id="PS51841"/>
    </source>
</evidence>
<dbReference type="GO" id="GO:0005652">
    <property type="term" value="C:nuclear lamina"/>
    <property type="evidence" value="ECO:0007669"/>
    <property type="project" value="TreeGrafter"/>
</dbReference>
<comment type="subcellular location">
    <subcellularLocation>
        <location evidence="1">Nucleus</location>
    </subcellularLocation>
</comment>
<dbReference type="AlphaFoldDB" id="A0A267EIU1"/>
<evidence type="ECO:0000313" key="11">
    <source>
        <dbReference type="Proteomes" id="UP000215902"/>
    </source>
</evidence>
<dbReference type="PROSITE" id="PS51842">
    <property type="entry name" value="IF_ROD_2"/>
    <property type="match status" value="1"/>
</dbReference>
<dbReference type="PANTHER" id="PTHR45721">
    <property type="entry name" value="LAMIN DM0-RELATED"/>
    <property type="match status" value="1"/>
</dbReference>
<evidence type="ECO:0000259" key="9">
    <source>
        <dbReference type="PROSITE" id="PS51842"/>
    </source>
</evidence>
<dbReference type="PROSITE" id="PS00226">
    <property type="entry name" value="IF_ROD_1"/>
    <property type="match status" value="1"/>
</dbReference>
<dbReference type="GO" id="GO:0006998">
    <property type="term" value="P:nuclear envelope organization"/>
    <property type="evidence" value="ECO:0007669"/>
    <property type="project" value="TreeGrafter"/>
</dbReference>
<sequence length="668" mass="74560">MSSKSGTTKRKSERVRTTSTTESEASSAAAAAQSEVSATTVSPQKQVSGSTVTTTTTSSRKMTKSSLTGAPTVGAASGEPSTSGGAAGARRRSHSPLAISREQEKEELAHLNTQLACYIEFVRSQQQSADTVRRQYETLSESMTHEREESSGLYEREINGLRHQLDKLAGERAALQLALDKANGERAEADKRAAGLERTLKEQERQLDRLAEADTEARNARADADRLRSQLAAAEKEAASVAKELAAARKGLANAERNERDAKRLQAELNDSQAQLKAMRDQLETEVKLKTELENRVQTATEDAAFKESLLKEERSRYQERSVLIEEVSRVREADFESRLCEELRHAREEADQAAAAFRLDLEATFRVKMDELRSASERYSQDARASRDEIVELRRRLHDSGLELEKARKEADLLRASNARLESALAQERDAFEQQLDYLRQEEKRNRERLAEQLEEYNNLLTSKLALDQEILAYRQLLDEEQRRTNYSPHKHSNPSDASSPFARGSKRRTADFDDEELYSSMAYTVHQEQCGAIHVHELDPERGQFVRLRNTSPDSEVAIGGWTLRLECDGVTSAFKFPAKTVLAPLAEATVWSSDAGVAHNPPADYVSKTKACGQGENIRVRLVDGSDKEMASRHMQLDRTKLAAVRAGKRMRRGGAESSDRCSVM</sequence>
<dbReference type="Pfam" id="PF00932">
    <property type="entry name" value="LTD"/>
    <property type="match status" value="1"/>
</dbReference>
<evidence type="ECO:0000256" key="3">
    <source>
        <dbReference type="ARBA" id="ARBA00023054"/>
    </source>
</evidence>
<feature type="compositionally biased region" description="Low complexity" evidence="7">
    <location>
        <begin position="17"/>
        <end position="68"/>
    </location>
</feature>
<evidence type="ECO:0000256" key="6">
    <source>
        <dbReference type="SAM" id="Coils"/>
    </source>
</evidence>
<proteinExistence type="inferred from homology"/>
<dbReference type="SUPFAM" id="SSF64593">
    <property type="entry name" value="Intermediate filament protein, coiled coil region"/>
    <property type="match status" value="1"/>
</dbReference>
<dbReference type="Gene3D" id="1.20.5.500">
    <property type="entry name" value="Single helix bin"/>
    <property type="match status" value="1"/>
</dbReference>
<evidence type="ECO:0000256" key="7">
    <source>
        <dbReference type="SAM" id="MobiDB-lite"/>
    </source>
</evidence>
<comment type="caution">
    <text evidence="10">The sequence shown here is derived from an EMBL/GenBank/DDBJ whole genome shotgun (WGS) entry which is preliminary data.</text>
</comment>
<protein>
    <recommendedName>
        <fullName evidence="12">LTD domain-containing protein</fullName>
    </recommendedName>
</protein>
<accession>A0A267EIU1</accession>
<dbReference type="PANTHER" id="PTHR45721:SF11">
    <property type="entry name" value="LAMIN DM0-RELATED"/>
    <property type="match status" value="1"/>
</dbReference>
<dbReference type="GO" id="GO:0090435">
    <property type="term" value="P:protein localization to nuclear envelope"/>
    <property type="evidence" value="ECO:0007669"/>
    <property type="project" value="TreeGrafter"/>
</dbReference>
<dbReference type="GO" id="GO:0007097">
    <property type="term" value="P:nuclear migration"/>
    <property type="evidence" value="ECO:0007669"/>
    <property type="project" value="TreeGrafter"/>
</dbReference>
<keyword evidence="2 5" id="KW-0403">Intermediate filament</keyword>
<organism evidence="10 11">
    <name type="scientific">Macrostomum lignano</name>
    <dbReference type="NCBI Taxonomy" id="282301"/>
    <lineage>
        <taxon>Eukaryota</taxon>
        <taxon>Metazoa</taxon>
        <taxon>Spiralia</taxon>
        <taxon>Lophotrochozoa</taxon>
        <taxon>Platyhelminthes</taxon>
        <taxon>Rhabditophora</taxon>
        <taxon>Macrostomorpha</taxon>
        <taxon>Macrostomida</taxon>
        <taxon>Macrostomidae</taxon>
        <taxon>Macrostomum</taxon>
    </lineage>
</organism>
<dbReference type="STRING" id="282301.A0A267EIU1"/>
<evidence type="ECO:0008006" key="12">
    <source>
        <dbReference type="Google" id="ProtNLM"/>
    </source>
</evidence>
<dbReference type="InterPro" id="IPR018039">
    <property type="entry name" value="IF_conserved"/>
</dbReference>
<keyword evidence="11" id="KW-1185">Reference proteome</keyword>
<dbReference type="Gene3D" id="2.60.40.1260">
    <property type="entry name" value="Lamin Tail domain"/>
    <property type="match status" value="1"/>
</dbReference>
<keyword evidence="4" id="KW-0539">Nucleus</keyword>
<comment type="similarity">
    <text evidence="5">Belongs to the intermediate filament family.</text>
</comment>
<feature type="region of interest" description="Disordered" evidence="7">
    <location>
        <begin position="486"/>
        <end position="508"/>
    </location>
</feature>
<keyword evidence="3 6" id="KW-0175">Coiled coil</keyword>
<dbReference type="GO" id="GO:0051664">
    <property type="term" value="P:nuclear pore localization"/>
    <property type="evidence" value="ECO:0007669"/>
    <property type="project" value="TreeGrafter"/>
</dbReference>
<evidence type="ECO:0000256" key="2">
    <source>
        <dbReference type="ARBA" id="ARBA00022754"/>
    </source>
</evidence>
<dbReference type="Gene3D" id="1.20.5.170">
    <property type="match status" value="1"/>
</dbReference>
<dbReference type="EMBL" id="NIVC01002033">
    <property type="protein sequence ID" value="PAA61421.1"/>
    <property type="molecule type" value="Genomic_DNA"/>
</dbReference>
<evidence type="ECO:0000256" key="4">
    <source>
        <dbReference type="ARBA" id="ARBA00023242"/>
    </source>
</evidence>
<dbReference type="Pfam" id="PF00038">
    <property type="entry name" value="Filament"/>
    <property type="match status" value="1"/>
</dbReference>
<gene>
    <name evidence="10" type="ORF">BOX15_Mlig000490g2</name>
</gene>
<feature type="coiled-coil region" evidence="6">
    <location>
        <begin position="158"/>
        <end position="303"/>
    </location>
</feature>
<feature type="coiled-coil region" evidence="6">
    <location>
        <begin position="370"/>
        <end position="468"/>
    </location>
</feature>
<dbReference type="InterPro" id="IPR039008">
    <property type="entry name" value="IF_rod_dom"/>
</dbReference>